<feature type="transmembrane region" description="Helical" evidence="6">
    <location>
        <begin position="245"/>
        <end position="270"/>
    </location>
</feature>
<dbReference type="RefSeq" id="WP_002707768.1">
    <property type="nucleotide sequence ID" value="NZ_JH651384.1"/>
</dbReference>
<feature type="transmembrane region" description="Helical" evidence="6">
    <location>
        <begin position="182"/>
        <end position="205"/>
    </location>
</feature>
<evidence type="ECO:0000256" key="2">
    <source>
        <dbReference type="ARBA" id="ARBA00022475"/>
    </source>
</evidence>
<keyword evidence="8" id="KW-1185">Reference proteome</keyword>
<evidence type="ECO:0000313" key="7">
    <source>
        <dbReference type="EMBL" id="EIJ33820.1"/>
    </source>
</evidence>
<dbReference type="EMBL" id="JH651384">
    <property type="protein sequence ID" value="EIJ33820.1"/>
    <property type="molecule type" value="Genomic_DNA"/>
</dbReference>
<dbReference type="NCBIfam" id="TIGR00765">
    <property type="entry name" value="yihY_not_rbn"/>
    <property type="match status" value="1"/>
</dbReference>
<keyword evidence="4 6" id="KW-1133">Transmembrane helix</keyword>
<organism evidence="7 8">
    <name type="scientific">Thiothrix nivea (strain ATCC 35100 / DSM 5205 / JP2)</name>
    <dbReference type="NCBI Taxonomy" id="870187"/>
    <lineage>
        <taxon>Bacteria</taxon>
        <taxon>Pseudomonadati</taxon>
        <taxon>Pseudomonadota</taxon>
        <taxon>Gammaproteobacteria</taxon>
        <taxon>Thiotrichales</taxon>
        <taxon>Thiotrichaceae</taxon>
        <taxon>Thiothrix</taxon>
    </lineage>
</organism>
<keyword evidence="3 6" id="KW-0812">Transmembrane</keyword>
<name>A0A656HEI2_THINJ</name>
<reference evidence="8" key="1">
    <citation type="journal article" date="2011" name="Stand. Genomic Sci.">
        <title>Genome sequence of the filamentous, gliding Thiothrix nivea neotype strain (JP2(T)).</title>
        <authorList>
            <person name="Lapidus A."/>
            <person name="Nolan M."/>
            <person name="Lucas S."/>
            <person name="Glavina Del Rio T."/>
            <person name="Tice H."/>
            <person name="Cheng J.F."/>
            <person name="Tapia R."/>
            <person name="Han C."/>
            <person name="Goodwin L."/>
            <person name="Pitluck S."/>
            <person name="Liolios K."/>
            <person name="Pagani I."/>
            <person name="Ivanova N."/>
            <person name="Huntemann M."/>
            <person name="Mavromatis K."/>
            <person name="Mikhailova N."/>
            <person name="Pati A."/>
            <person name="Chen A."/>
            <person name="Palaniappan K."/>
            <person name="Land M."/>
            <person name="Brambilla E.M."/>
            <person name="Rohde M."/>
            <person name="Abt B."/>
            <person name="Verbarg S."/>
            <person name="Goker M."/>
            <person name="Bristow J."/>
            <person name="Eisen J.A."/>
            <person name="Markowitz V."/>
            <person name="Hugenholtz P."/>
            <person name="Kyrpides N.C."/>
            <person name="Klenk H.P."/>
            <person name="Woyke T."/>
        </authorList>
    </citation>
    <scope>NUCLEOTIDE SEQUENCE [LARGE SCALE GENOMIC DNA]</scope>
    <source>
        <strain evidence="8">ATCC 35100 / DSM 5205 / JP2</strain>
    </source>
</reference>
<dbReference type="GO" id="GO:0005886">
    <property type="term" value="C:plasma membrane"/>
    <property type="evidence" value="ECO:0007669"/>
    <property type="project" value="UniProtKB-SubCell"/>
</dbReference>
<keyword evidence="2" id="KW-1003">Cell membrane</keyword>
<sequence>MPPALTPPILRLLKFLQRSLAGFRANQGILLAGAIAYYTLLSIIPLFTLLIVALSHLIDEQQLLTIVQNNLSPIFGTQAKVITYQMDLFLQNRQTVGWIGLTVLLFFSSMAFTVLENAMSVIFFHRVNIHRRHFLISAIIPYAYILVLGIGILLITIISGALDLLHGEVVTVFFWRLQLDHMTGGILYGFGILGLTLLLTSFYMVMPVGRISFHHALVGSFCVAVLWEITRHLLVWYFSTLSMVNIIYGSLTTAVVALLFLEVAAIILLFGAQMIAEYERLEREDGNNDTDLHTGD</sequence>
<dbReference type="AlphaFoldDB" id="A0A656HEI2"/>
<protein>
    <submittedName>
        <fullName evidence="7">Ribonuclease BN</fullName>
    </submittedName>
</protein>
<feature type="transmembrane region" description="Helical" evidence="6">
    <location>
        <begin position="217"/>
        <end position="239"/>
    </location>
</feature>
<evidence type="ECO:0000256" key="6">
    <source>
        <dbReference type="SAM" id="Phobius"/>
    </source>
</evidence>
<dbReference type="PANTHER" id="PTHR30213">
    <property type="entry name" value="INNER MEMBRANE PROTEIN YHJD"/>
    <property type="match status" value="1"/>
</dbReference>
<proteinExistence type="predicted"/>
<evidence type="ECO:0000256" key="1">
    <source>
        <dbReference type="ARBA" id="ARBA00004651"/>
    </source>
</evidence>
<dbReference type="InterPro" id="IPR017039">
    <property type="entry name" value="Virul_fac_BrkB"/>
</dbReference>
<dbReference type="Pfam" id="PF03631">
    <property type="entry name" value="Virul_fac_BrkB"/>
    <property type="match status" value="1"/>
</dbReference>
<keyword evidence="5 6" id="KW-0472">Membrane</keyword>
<dbReference type="PANTHER" id="PTHR30213:SF0">
    <property type="entry name" value="UPF0761 MEMBRANE PROTEIN YIHY"/>
    <property type="match status" value="1"/>
</dbReference>
<dbReference type="OrthoDB" id="8680520at2"/>
<evidence type="ECO:0000313" key="8">
    <source>
        <dbReference type="Proteomes" id="UP000005317"/>
    </source>
</evidence>
<evidence type="ECO:0000256" key="4">
    <source>
        <dbReference type="ARBA" id="ARBA00022989"/>
    </source>
</evidence>
<evidence type="ECO:0000256" key="5">
    <source>
        <dbReference type="ARBA" id="ARBA00023136"/>
    </source>
</evidence>
<feature type="transmembrane region" description="Helical" evidence="6">
    <location>
        <begin position="96"/>
        <end position="115"/>
    </location>
</feature>
<accession>A0A656HEI2</accession>
<evidence type="ECO:0000256" key="3">
    <source>
        <dbReference type="ARBA" id="ARBA00022692"/>
    </source>
</evidence>
<dbReference type="PIRSF" id="PIRSF035875">
    <property type="entry name" value="RNase_BN"/>
    <property type="match status" value="1"/>
</dbReference>
<dbReference type="Proteomes" id="UP000005317">
    <property type="component" value="Unassembled WGS sequence"/>
</dbReference>
<feature type="transmembrane region" description="Helical" evidence="6">
    <location>
        <begin position="28"/>
        <end position="54"/>
    </location>
</feature>
<comment type="subcellular location">
    <subcellularLocation>
        <location evidence="1">Cell membrane</location>
        <topology evidence="1">Multi-pass membrane protein</topology>
    </subcellularLocation>
</comment>
<feature type="transmembrane region" description="Helical" evidence="6">
    <location>
        <begin position="135"/>
        <end position="162"/>
    </location>
</feature>
<gene>
    <name evidence="7" type="ORF">Thini_1202</name>
</gene>